<name>A0AB38YM52_VEIPA</name>
<feature type="compositionally biased region" description="Pro residues" evidence="1">
    <location>
        <begin position="26"/>
        <end position="35"/>
    </location>
</feature>
<dbReference type="EMBL" id="CP133463">
    <property type="protein sequence ID" value="WMS18841.1"/>
    <property type="molecule type" value="Genomic_DNA"/>
</dbReference>
<dbReference type="AlphaFoldDB" id="A0AB38YM52"/>
<reference evidence="2" key="1">
    <citation type="submission" date="2023-08" db="EMBL/GenBank/DDBJ databases">
        <title>Veillonella_parvula_DSM 2007_complete_genome_hifiasm_Zymo_Research_D6332.</title>
        <authorList>
            <person name="Damerum A."/>
        </authorList>
    </citation>
    <scope>NUCLEOTIDE SEQUENCE</scope>
    <source>
        <strain evidence="2">DSM 2007</strain>
    </source>
</reference>
<evidence type="ECO:0000256" key="1">
    <source>
        <dbReference type="SAM" id="MobiDB-lite"/>
    </source>
</evidence>
<organism evidence="2 3">
    <name type="scientific">Veillonella parvula</name>
    <name type="common">Staphylococcus parvulus</name>
    <dbReference type="NCBI Taxonomy" id="29466"/>
    <lineage>
        <taxon>Bacteria</taxon>
        <taxon>Bacillati</taxon>
        <taxon>Bacillota</taxon>
        <taxon>Negativicutes</taxon>
        <taxon>Veillonellales</taxon>
        <taxon>Veillonellaceae</taxon>
        <taxon>Veillonella</taxon>
    </lineage>
</organism>
<proteinExistence type="predicted"/>
<evidence type="ECO:0000313" key="3">
    <source>
        <dbReference type="Proteomes" id="UP001228955"/>
    </source>
</evidence>
<gene>
    <name evidence="2" type="ORF">RDV51_05190</name>
</gene>
<evidence type="ECO:0008006" key="4">
    <source>
        <dbReference type="Google" id="ProtNLM"/>
    </source>
</evidence>
<accession>A0AB38YM52</accession>
<sequence length="216" mass="23215">MAEEIMGANNNMTGNEPGANPDLNNPTPPTEPPANPNGEGSNPSVLGGDNTPPAEPTVYDFKEVFPEGTELDETVSADFSKLLNQVGATQEQAVELAKFGSQYAQNILTAYQEQQEQAIVEKHQADYENAKKELGGKFDETVALAGKGIEALTKAVPELRQLLVDSHIDNNINMIKVFAAVGEMVQEDPGVGNSKGSHEITNEQQLAESIYGDMKK</sequence>
<protein>
    <recommendedName>
        <fullName evidence="4">DUF4355 domain-containing protein</fullName>
    </recommendedName>
</protein>
<feature type="region of interest" description="Disordered" evidence="1">
    <location>
        <begin position="189"/>
        <end position="216"/>
    </location>
</feature>
<evidence type="ECO:0000313" key="2">
    <source>
        <dbReference type="EMBL" id="WMS18841.1"/>
    </source>
</evidence>
<dbReference type="Proteomes" id="UP001228955">
    <property type="component" value="Chromosome"/>
</dbReference>
<feature type="region of interest" description="Disordered" evidence="1">
    <location>
        <begin position="1"/>
        <end position="58"/>
    </location>
</feature>
<dbReference type="RefSeq" id="WP_004693109.1">
    <property type="nucleotide sequence ID" value="NZ_CAJPMQ010000002.1"/>
</dbReference>